<proteinExistence type="predicted"/>
<dbReference type="Gene3D" id="2.30.30.40">
    <property type="entry name" value="SH3 Domains"/>
    <property type="match status" value="2"/>
</dbReference>
<feature type="compositionally biased region" description="Acidic residues" evidence="1">
    <location>
        <begin position="198"/>
        <end position="207"/>
    </location>
</feature>
<dbReference type="RefSeq" id="WP_379542208.1">
    <property type="nucleotide sequence ID" value="NZ_JBHSFT010000004.1"/>
</dbReference>
<evidence type="ECO:0000313" key="3">
    <source>
        <dbReference type="EMBL" id="MFC4661447.1"/>
    </source>
</evidence>
<feature type="compositionally biased region" description="Acidic residues" evidence="1">
    <location>
        <begin position="80"/>
        <end position="191"/>
    </location>
</feature>
<dbReference type="SMART" id="SM00047">
    <property type="entry name" value="LYZ2"/>
    <property type="match status" value="1"/>
</dbReference>
<dbReference type="InterPro" id="IPR003646">
    <property type="entry name" value="SH3-like_bac-type"/>
</dbReference>
<keyword evidence="4" id="KW-1185">Reference proteome</keyword>
<dbReference type="PANTHER" id="PTHR34408">
    <property type="entry name" value="FAMILY PROTEIN, PUTATIVE-RELATED"/>
    <property type="match status" value="1"/>
</dbReference>
<feature type="compositionally biased region" description="Acidic residues" evidence="1">
    <location>
        <begin position="215"/>
        <end position="245"/>
    </location>
</feature>
<dbReference type="Gene3D" id="1.10.530.10">
    <property type="match status" value="1"/>
</dbReference>
<dbReference type="Proteomes" id="UP001595988">
    <property type="component" value="Unassembled WGS sequence"/>
</dbReference>
<reference evidence="4" key="1">
    <citation type="journal article" date="2019" name="Int. J. Syst. Evol. Microbiol.">
        <title>The Global Catalogue of Microorganisms (GCM) 10K type strain sequencing project: providing services to taxonomists for standard genome sequencing and annotation.</title>
        <authorList>
            <consortium name="The Broad Institute Genomics Platform"/>
            <consortium name="The Broad Institute Genome Sequencing Center for Infectious Disease"/>
            <person name="Wu L."/>
            <person name="Ma J."/>
        </authorList>
    </citation>
    <scope>NUCLEOTIDE SEQUENCE [LARGE SCALE GENOMIC DNA]</scope>
    <source>
        <strain evidence="4">CCUG 37257</strain>
    </source>
</reference>
<evidence type="ECO:0000313" key="4">
    <source>
        <dbReference type="Proteomes" id="UP001595988"/>
    </source>
</evidence>
<dbReference type="EMBL" id="JBHSFT010000004">
    <property type="protein sequence ID" value="MFC4661447.1"/>
    <property type="molecule type" value="Genomic_DNA"/>
</dbReference>
<dbReference type="PANTHER" id="PTHR34408:SF1">
    <property type="entry name" value="GLYCOSYL HYDROLASE FAMILY 19 DOMAIN-CONTAINING PROTEIN HI_1415"/>
    <property type="match status" value="1"/>
</dbReference>
<gene>
    <name evidence="3" type="ORF">ACFO3P_04300</name>
</gene>
<name>A0ABV9JUK3_9BACI</name>
<dbReference type="Pfam" id="PF01832">
    <property type="entry name" value="Glucosaminidase"/>
    <property type="match status" value="1"/>
</dbReference>
<dbReference type="SMART" id="SM00287">
    <property type="entry name" value="SH3b"/>
    <property type="match status" value="4"/>
</dbReference>
<evidence type="ECO:0000256" key="1">
    <source>
        <dbReference type="SAM" id="MobiDB-lite"/>
    </source>
</evidence>
<accession>A0ABV9JUK3</accession>
<dbReference type="InterPro" id="IPR052354">
    <property type="entry name" value="Cell_Wall_Dynamics_Protein"/>
</dbReference>
<feature type="compositionally biased region" description="Basic and acidic residues" evidence="1">
    <location>
        <begin position="246"/>
        <end position="256"/>
    </location>
</feature>
<sequence length="1130" mass="127868">MEKQISIFQFFLLIFTLFILVQIVSPIPTSAEPLLEEGKIVENEKLHSGDNGVFKEEINLKERNDTGERFLEKEAKSEEGLEAEEEPLEEETATEEDSETEEELLEEEVATEEGSQTEEELLEEETAAEEDSQTEEELLEEETAAEEDSKTEEELLEEEIAIEEDSKTEEELLEEETATEEDSETEEELLEEERAAEEGSETEEELLEGGIAVEEGSETEEELLEEETATEEDSEIEEEASENEEEISHQNTDKSLEQTQFKTVTPFSNSSTGYFEVNVNNLTVYDNRGNGPLKPIGNLKKGEVYPIFSDYGNWWRVQFGDIYGYVKKSDTVSGKKTDIKNWNESYDNTEHKYTANQNVTVYDNTSGKLVPFGELNKETVFPIASDYGSWWRVVYLDRVGYVRKDEGNVQYADFQNYFKADKNLPIYDNRGNGPLKQVGEIEKGQAYERVNDYGSWHRIQFGDIYGYVEKFGTSPDNGRSINNENKTYTDTKHKYKATQDVTVYDNSSGSLEPIGKLSKGTVFPIATDYTNWWRIVFADRVGYVQKNEGNLQHANFNNYFRADQTTAIYDNRGSGPLKKVGEVIEGQEYSIVSDYGSWHRIQFGDIHGYVRKFDTSPSTGRSIQNKNNYTKISRDIKSLRRVTIYDNTSGTLVPFGNLEKGSILPIASDYGSWWRVILADRIGYVRKDEVQAEFKKGDEFFRVHRNNLPIYDNRGSGSLKKVGSLQKNQVFSIVSDYGNWWRVQFGDIYGYVRKSDTGYATGTEINNLNNSYTNSDRKLTPKKQVDVYDNSSGKLVSMGKIDKDINYVIASDYGNWWRVLYLDRIGYVLKADVNITGGAVKTPYNVTLSEALKMQMNASAQTDSPYAYVSKAYISNNRVTASALNVRSGPAAGNKTVGQLSNGTKVTILGEYNGWYQISFNHRQWVNASEKDVLHYLDPTNFVNDARQQFQFLDLSKISDASITDLNNYLSGKGTLSSQGKAFRDAGKAHGINDVYLLSHAILETGNGGSTLAKGVMYNGVKVYNMYGVGAFDNCAIECGAKRAYEEGWTTPYKAIVGGASFIGNSYVKAGQNTLYKMRWNPEGMERHGYATHQYATDIGWAQKQVSTMYNLYQALKLDNLQLDIPEYKS</sequence>
<dbReference type="InterPro" id="IPR002901">
    <property type="entry name" value="MGlyc_endo_b_GlcNAc-like_dom"/>
</dbReference>
<evidence type="ECO:0000259" key="2">
    <source>
        <dbReference type="PROSITE" id="PS51781"/>
    </source>
</evidence>
<comment type="caution">
    <text evidence="3">The sequence shown here is derived from an EMBL/GenBank/DDBJ whole genome shotgun (WGS) entry which is preliminary data.</text>
</comment>
<feature type="region of interest" description="Disordered" evidence="1">
    <location>
        <begin position="65"/>
        <end position="260"/>
    </location>
</feature>
<dbReference type="Pfam" id="PF08239">
    <property type="entry name" value="SH3_3"/>
    <property type="match status" value="1"/>
</dbReference>
<feature type="compositionally biased region" description="Basic and acidic residues" evidence="1">
    <location>
        <begin position="65"/>
        <end position="79"/>
    </location>
</feature>
<feature type="domain" description="SH3b" evidence="2">
    <location>
        <begin position="874"/>
        <end position="941"/>
    </location>
</feature>
<protein>
    <submittedName>
        <fullName evidence="3">SH3 domain-containing protein</fullName>
    </submittedName>
</protein>
<dbReference type="PROSITE" id="PS51781">
    <property type="entry name" value="SH3B"/>
    <property type="match status" value="1"/>
</dbReference>
<organism evidence="3 4">
    <name type="scientific">Oceanobacillus aidingensis</name>
    <dbReference type="NCBI Taxonomy" id="645964"/>
    <lineage>
        <taxon>Bacteria</taxon>
        <taxon>Bacillati</taxon>
        <taxon>Bacillota</taxon>
        <taxon>Bacilli</taxon>
        <taxon>Bacillales</taxon>
        <taxon>Bacillaceae</taxon>
        <taxon>Oceanobacillus</taxon>
    </lineage>
</organism>